<gene>
    <name evidence="1" type="ORF">HAX54_035659</name>
</gene>
<keyword evidence="2" id="KW-1185">Reference proteome</keyword>
<name>A0ABS8VFN1_DATST</name>
<comment type="caution">
    <text evidence="1">The sequence shown here is derived from an EMBL/GenBank/DDBJ whole genome shotgun (WGS) entry which is preliminary data.</text>
</comment>
<reference evidence="1 2" key="1">
    <citation type="journal article" date="2021" name="BMC Genomics">
        <title>Datura genome reveals duplications of psychoactive alkaloid biosynthetic genes and high mutation rate following tissue culture.</title>
        <authorList>
            <person name="Rajewski A."/>
            <person name="Carter-House D."/>
            <person name="Stajich J."/>
            <person name="Litt A."/>
        </authorList>
    </citation>
    <scope>NUCLEOTIDE SEQUENCE [LARGE SCALE GENOMIC DNA]</scope>
    <source>
        <strain evidence="1">AR-01</strain>
    </source>
</reference>
<proteinExistence type="predicted"/>
<feature type="non-terminal residue" evidence="1">
    <location>
        <position position="1"/>
    </location>
</feature>
<organism evidence="1 2">
    <name type="scientific">Datura stramonium</name>
    <name type="common">Jimsonweed</name>
    <name type="synonym">Common thornapple</name>
    <dbReference type="NCBI Taxonomy" id="4076"/>
    <lineage>
        <taxon>Eukaryota</taxon>
        <taxon>Viridiplantae</taxon>
        <taxon>Streptophyta</taxon>
        <taxon>Embryophyta</taxon>
        <taxon>Tracheophyta</taxon>
        <taxon>Spermatophyta</taxon>
        <taxon>Magnoliopsida</taxon>
        <taxon>eudicotyledons</taxon>
        <taxon>Gunneridae</taxon>
        <taxon>Pentapetalae</taxon>
        <taxon>asterids</taxon>
        <taxon>lamiids</taxon>
        <taxon>Solanales</taxon>
        <taxon>Solanaceae</taxon>
        <taxon>Solanoideae</taxon>
        <taxon>Datureae</taxon>
        <taxon>Datura</taxon>
    </lineage>
</organism>
<sequence length="189" mass="21365">RLIWIGNQTCSLYKDRRKAVSLAENLHFTRSRVKKVIRDSSFPTWTIKKTRSNMDSGLINSIISSEVTHTFPITTDPSTSIGPEATSEVIARLEQKIAELNHVVMQNRDVSQSLPNTTPLPDVRQKGPMLPPPIPISVELDQGDYFNTSQQVQNASLCRLDADQYVENENESRVNNDEMVKLKLKSLED</sequence>
<evidence type="ECO:0000313" key="1">
    <source>
        <dbReference type="EMBL" id="MCD9646108.1"/>
    </source>
</evidence>
<protein>
    <submittedName>
        <fullName evidence="1">Uncharacterized protein</fullName>
    </submittedName>
</protein>
<feature type="non-terminal residue" evidence="1">
    <location>
        <position position="189"/>
    </location>
</feature>
<dbReference type="EMBL" id="JACEIK010004672">
    <property type="protein sequence ID" value="MCD9646108.1"/>
    <property type="molecule type" value="Genomic_DNA"/>
</dbReference>
<accession>A0ABS8VFN1</accession>
<dbReference type="Proteomes" id="UP000823775">
    <property type="component" value="Unassembled WGS sequence"/>
</dbReference>
<evidence type="ECO:0000313" key="2">
    <source>
        <dbReference type="Proteomes" id="UP000823775"/>
    </source>
</evidence>